<keyword evidence="2" id="KW-1185">Reference proteome</keyword>
<dbReference type="RefSeq" id="WP_132486887.1">
    <property type="nucleotide sequence ID" value="NZ_SMKW01000024.1"/>
</dbReference>
<name>A0A4R4Z0P6_9PSEU</name>
<sequence length="136" mass="15707">MPIEAYFRKMINGRLRETSFTAITAADVEELVELLSEDTTDDAHIYHTERRSPSGKPDHLLTVGIRNHNHGAMSFLDSKFVQFFSKGDTPEFEPFYNEREFPPYCEVGKDVIKKALVEFFETGTRPTSIKWQSEEL</sequence>
<evidence type="ECO:0000313" key="2">
    <source>
        <dbReference type="Proteomes" id="UP000294947"/>
    </source>
</evidence>
<gene>
    <name evidence="1" type="ORF">E1288_18930</name>
</gene>
<dbReference type="Proteomes" id="UP000294947">
    <property type="component" value="Unassembled WGS sequence"/>
</dbReference>
<reference evidence="1 2" key="1">
    <citation type="submission" date="2019-03" db="EMBL/GenBank/DDBJ databases">
        <title>Draft genome sequences of novel Actinobacteria.</title>
        <authorList>
            <person name="Sahin N."/>
            <person name="Ay H."/>
            <person name="Saygin H."/>
        </authorList>
    </citation>
    <scope>NUCLEOTIDE SEQUENCE [LARGE SCALE GENOMIC DNA]</scope>
    <source>
        <strain evidence="1 2">7K502</strain>
    </source>
</reference>
<evidence type="ECO:0000313" key="1">
    <source>
        <dbReference type="EMBL" id="TDD49592.1"/>
    </source>
</evidence>
<evidence type="ECO:0008006" key="3">
    <source>
        <dbReference type="Google" id="ProtNLM"/>
    </source>
</evidence>
<dbReference type="InterPro" id="IPR025680">
    <property type="entry name" value="DddI"/>
</dbReference>
<accession>A0A4R4Z0P6</accession>
<dbReference type="OrthoDB" id="3555686at2"/>
<dbReference type="AlphaFoldDB" id="A0A4R4Z0P6"/>
<dbReference type="EMBL" id="SMKW01000024">
    <property type="protein sequence ID" value="TDD49592.1"/>
    <property type="molecule type" value="Genomic_DNA"/>
</dbReference>
<dbReference type="Pfam" id="PF14430">
    <property type="entry name" value="Imm1"/>
    <property type="match status" value="1"/>
</dbReference>
<proteinExistence type="predicted"/>
<protein>
    <recommendedName>
        <fullName evidence="3">Immunity protein Imm1</fullName>
    </recommendedName>
</protein>
<comment type="caution">
    <text evidence="1">The sequence shown here is derived from an EMBL/GenBank/DDBJ whole genome shotgun (WGS) entry which is preliminary data.</text>
</comment>
<organism evidence="1 2">
    <name type="scientific">Saccharopolyspora elongata</name>
    <dbReference type="NCBI Taxonomy" id="2530387"/>
    <lineage>
        <taxon>Bacteria</taxon>
        <taxon>Bacillati</taxon>
        <taxon>Actinomycetota</taxon>
        <taxon>Actinomycetes</taxon>
        <taxon>Pseudonocardiales</taxon>
        <taxon>Pseudonocardiaceae</taxon>
        <taxon>Saccharopolyspora</taxon>
    </lineage>
</organism>